<name>A0ABX6S9K9_9BACI</name>
<proteinExistence type="predicted"/>
<protein>
    <submittedName>
        <fullName evidence="2">UDP-N-acetylglucosamine 2-epimerase (Hydrolyzing)</fullName>
        <ecNumber evidence="2">3.2.1.183</ecNumber>
    </submittedName>
</protein>
<dbReference type="EMBL" id="CP055263">
    <property type="protein sequence ID" value="QNF28481.1"/>
    <property type="molecule type" value="Genomic_DNA"/>
</dbReference>
<reference evidence="2 3" key="1">
    <citation type="submission" date="2020-06" db="EMBL/GenBank/DDBJ databases">
        <title>Metabacillus dokdonensis sp. nov., isolated from the rhizosphere of Elymus tsukushiensis, a plant native to the Dokdo Islands, Republic of Korea.</title>
        <authorList>
            <person name="Lee S.Y."/>
            <person name="Hwang Y.J."/>
            <person name="Son J.S."/>
            <person name="Ghim S.Y."/>
        </authorList>
    </citation>
    <scope>NUCLEOTIDE SEQUENCE [LARGE SCALE GENOMIC DNA]</scope>
    <source>
        <strain evidence="2 3">KUDC1714</strain>
    </source>
</reference>
<evidence type="ECO:0000259" key="1">
    <source>
        <dbReference type="Pfam" id="PF02350"/>
    </source>
</evidence>
<dbReference type="GO" id="GO:0016798">
    <property type="term" value="F:hydrolase activity, acting on glycosyl bonds"/>
    <property type="evidence" value="ECO:0007669"/>
    <property type="project" value="UniProtKB-KW"/>
</dbReference>
<keyword evidence="3" id="KW-1185">Reference proteome</keyword>
<dbReference type="Proteomes" id="UP000515490">
    <property type="component" value="Chromosome"/>
</dbReference>
<dbReference type="InterPro" id="IPR020004">
    <property type="entry name" value="UDP-GlcNAc_Epase"/>
</dbReference>
<dbReference type="CDD" id="cd03786">
    <property type="entry name" value="GTB_UDP-GlcNAc_2-Epimerase"/>
    <property type="match status" value="1"/>
</dbReference>
<dbReference type="Pfam" id="PF02350">
    <property type="entry name" value="Epimerase_2"/>
    <property type="match status" value="1"/>
</dbReference>
<dbReference type="SUPFAM" id="SSF53756">
    <property type="entry name" value="UDP-Glycosyltransferase/glycogen phosphorylase"/>
    <property type="match status" value="1"/>
</dbReference>
<keyword evidence="2" id="KW-0326">Glycosidase</keyword>
<sequence length="384" mass="42983">MTVKVKRITVVTGTRAEYGIYTPILQKFHDDPHFDVNLLVTGMHLSPLYGMTIDEIKKDGFHIGATVDMLLQGDTGANMAKSIGIGILGMSQAFENLNPDFIFVLGDRGEMLAAAIAGAYMNIPVVHFHGGEVTGSIDESVRHSISKMAHLHFVSTENNAKRLEKMGEEKWRIHCVGAPRIETIINTRLPSLDLVKNKYRLSGVKDYYLFVYHPVTTEIFSIEEQVSTVLEVLLNEKKDIICILPNSDAGTNQIMTVYKKYEDNINLQLVTNFEHLDYLAILKNAAALIGNSSSGIIEAASFHLPVINIGSRQNGREISENTINILPNKEELEKALKRIRSATFKNRLNFISNIYGDGNTSERVLNVLRHVSINNRLLQKKLTY</sequence>
<keyword evidence="2" id="KW-0378">Hydrolase</keyword>
<dbReference type="PANTHER" id="PTHR43174:SF3">
    <property type="entry name" value="UDP-N-ACETYLGLUCOSAMINE 2-EPIMERASE"/>
    <property type="match status" value="1"/>
</dbReference>
<feature type="domain" description="UDP-N-acetylglucosamine 2-epimerase" evidence="1">
    <location>
        <begin position="27"/>
        <end position="368"/>
    </location>
</feature>
<evidence type="ECO:0000313" key="2">
    <source>
        <dbReference type="EMBL" id="QNF28481.1"/>
    </source>
</evidence>
<dbReference type="PANTHER" id="PTHR43174">
    <property type="entry name" value="UDP-N-ACETYLGLUCOSAMINE 2-EPIMERASE"/>
    <property type="match status" value="1"/>
</dbReference>
<dbReference type="RefSeq" id="WP_185652928.1">
    <property type="nucleotide sequence ID" value="NZ_CP055263.1"/>
</dbReference>
<dbReference type="InterPro" id="IPR003331">
    <property type="entry name" value="UDP_GlcNAc_Epimerase_2_dom"/>
</dbReference>
<accession>A0ABX6S9K9</accession>
<evidence type="ECO:0000313" key="3">
    <source>
        <dbReference type="Proteomes" id="UP000515490"/>
    </source>
</evidence>
<dbReference type="Gene3D" id="3.40.50.2000">
    <property type="entry name" value="Glycogen Phosphorylase B"/>
    <property type="match status" value="2"/>
</dbReference>
<dbReference type="EC" id="3.2.1.183" evidence="2"/>
<organism evidence="2 3">
    <name type="scientific">Metabacillus elymi</name>
    <dbReference type="NCBI Taxonomy" id="2745198"/>
    <lineage>
        <taxon>Bacteria</taxon>
        <taxon>Bacillati</taxon>
        <taxon>Bacillota</taxon>
        <taxon>Bacilli</taxon>
        <taxon>Bacillales</taxon>
        <taxon>Bacillaceae</taxon>
        <taxon>Metabacillus</taxon>
    </lineage>
</organism>
<dbReference type="InterPro" id="IPR029767">
    <property type="entry name" value="WecB-like"/>
</dbReference>
<dbReference type="NCBIfam" id="TIGR03568">
    <property type="entry name" value="NeuC_NnaA"/>
    <property type="match status" value="1"/>
</dbReference>
<gene>
    <name evidence="2" type="primary">neuC</name>
    <name evidence="2" type="ORF">HUW50_13945</name>
</gene>